<dbReference type="OrthoDB" id="7864511at2"/>
<feature type="transmembrane region" description="Helical" evidence="1">
    <location>
        <begin position="91"/>
        <end position="106"/>
    </location>
</feature>
<evidence type="ECO:0000313" key="3">
    <source>
        <dbReference type="Proteomes" id="UP000184066"/>
    </source>
</evidence>
<feature type="transmembrane region" description="Helical" evidence="1">
    <location>
        <begin position="146"/>
        <end position="167"/>
    </location>
</feature>
<feature type="transmembrane region" description="Helical" evidence="1">
    <location>
        <begin position="66"/>
        <end position="85"/>
    </location>
</feature>
<reference evidence="2 3" key="1">
    <citation type="submission" date="2016-12" db="EMBL/GenBank/DDBJ databases">
        <authorList>
            <person name="Song W.-J."/>
            <person name="Kurnit D.M."/>
        </authorList>
    </citation>
    <scope>NUCLEOTIDE SEQUENCE [LARGE SCALE GENOMIC DNA]</scope>
    <source>
        <strain evidence="2 3">CGMCC 1.10808</strain>
    </source>
</reference>
<evidence type="ECO:0000256" key="1">
    <source>
        <dbReference type="SAM" id="Phobius"/>
    </source>
</evidence>
<dbReference type="AlphaFoldDB" id="A0A1M7S8Q0"/>
<dbReference type="Proteomes" id="UP000184066">
    <property type="component" value="Unassembled WGS sequence"/>
</dbReference>
<organism evidence="2 3">
    <name type="scientific">Oceanicella actignis</name>
    <dbReference type="NCBI Taxonomy" id="1189325"/>
    <lineage>
        <taxon>Bacteria</taxon>
        <taxon>Pseudomonadati</taxon>
        <taxon>Pseudomonadota</taxon>
        <taxon>Alphaproteobacteria</taxon>
        <taxon>Rhodobacterales</taxon>
        <taxon>Paracoccaceae</taxon>
        <taxon>Oceanicella</taxon>
    </lineage>
</organism>
<name>A0A1M7S8Q0_9RHOB</name>
<dbReference type="STRING" id="1189325.SAMN04488119_103456"/>
<evidence type="ECO:0008006" key="4">
    <source>
        <dbReference type="Google" id="ProtNLM"/>
    </source>
</evidence>
<keyword evidence="3" id="KW-1185">Reference proteome</keyword>
<proteinExistence type="predicted"/>
<sequence length="168" mass="17836">MDGLMNILKAIGDEPLARWIALAFALRAVWSVVMWRRCPLLCGEAARLGPEAAAARRGAFDHSWRFLLVMLTGIALAVGGLFRLAQNGADAPGALLLLILGVYLFTTEPARRQIQDAESAYLAATAEGPERREVAAAILRDSHVKLVAIEVGIAALLGVAILAMGGAH</sequence>
<keyword evidence="1" id="KW-0472">Membrane</keyword>
<evidence type="ECO:0000313" key="2">
    <source>
        <dbReference type="EMBL" id="SHN54861.1"/>
    </source>
</evidence>
<accession>A0A1M7S8Q0</accession>
<keyword evidence="1" id="KW-0812">Transmembrane</keyword>
<keyword evidence="1" id="KW-1133">Transmembrane helix</keyword>
<gene>
    <name evidence="2" type="ORF">SAMN05216200_10252</name>
</gene>
<dbReference type="RefSeq" id="WP_072746159.1">
    <property type="nucleotide sequence ID" value="NZ_FOHL01000003.1"/>
</dbReference>
<dbReference type="EMBL" id="FRDL01000002">
    <property type="protein sequence ID" value="SHN54861.1"/>
    <property type="molecule type" value="Genomic_DNA"/>
</dbReference>
<protein>
    <recommendedName>
        <fullName evidence="4">Integral membrane protein</fullName>
    </recommendedName>
</protein>